<sequence>MSNQRELPTENTLQGQINYASFIREFKAEYLSEGIWEIFTGEEPVLERPPRPQAPDLEAAIYRIRAGDNEPIQRGKRQALQDRIVEYQLAVQTYKLLNDDYRSQAKMTQHTESGHITKLVVTKPSEPKGDASDNYSKTIDRHDPDNFGCTLCKTKKRKNCNAIPGISPCLYCVTRNFQKNQSCVLWSEPLTNEAFRLSFWETTKDQDGELTVSLKSKADAPVKPTRGPRVRKENNPTIYDTSTDSSASDSQGEDSSDDNDSGPETMALSAIATTIDLATAPDPQSYKEALSGPEAPLWKEAIEAEYNSLLQNRTWKVVRMPKDRKPLTTKWTFRKKLGGEGEITRYKARMVARGFQQIEGFDFTETYSNVVKAASYRILFAMTALYGWHCYQIDITTAFLNGDIDEEIYIRAPEGYPESHGIKASEYDECVFIKQNPLLIITVYVDDINIFGPALSTIRDFMQQISSKFPITGGDPVSYYLGMKVTQTRSGLHIGQSVYTRQILNRFGMTPTKPSPIPLDPSAKLTQEKSALASTSFRHQFLSKIGSINYNQTKTRPDIAFPVSYASRFGKNPNQSHMDAPNQILAYLSGTSTLGLNYSKEGSSKIEGWKTVSTSSTHAEYVAASDATKEAVWLLGFFNELNKAMGKEIQPGIVLHIDNASALKITKNPEFHRRTKHIDIRYHYIRECVESGQIIPQWISGKENIADILTKPLARPQFSKLVKEMGLTEAPSAEEVTRARGSSRHVTFT</sequence>
<proteinExistence type="predicted"/>
<evidence type="ECO:0000313" key="4">
    <source>
        <dbReference type="Proteomes" id="UP000178129"/>
    </source>
</evidence>
<dbReference type="CDD" id="cd09272">
    <property type="entry name" value="RNase_HI_RT_Ty1"/>
    <property type="match status" value="1"/>
</dbReference>
<evidence type="ECO:0000259" key="2">
    <source>
        <dbReference type="Pfam" id="PF07727"/>
    </source>
</evidence>
<feature type="domain" description="Reverse transcriptase Ty1/copia-type" evidence="2">
    <location>
        <begin position="420"/>
        <end position="519"/>
    </location>
</feature>
<name>A0A1E1KFU7_9HELO</name>
<accession>A0A1E1KFU7</accession>
<dbReference type="Pfam" id="PF07727">
    <property type="entry name" value="RVT_2"/>
    <property type="match status" value="2"/>
</dbReference>
<dbReference type="Proteomes" id="UP000178129">
    <property type="component" value="Unassembled WGS sequence"/>
</dbReference>
<evidence type="ECO:0000256" key="1">
    <source>
        <dbReference type="SAM" id="MobiDB-lite"/>
    </source>
</evidence>
<dbReference type="InterPro" id="IPR043502">
    <property type="entry name" value="DNA/RNA_pol_sf"/>
</dbReference>
<evidence type="ECO:0000313" key="3">
    <source>
        <dbReference type="EMBL" id="CZS96907.1"/>
    </source>
</evidence>
<feature type="region of interest" description="Disordered" evidence="1">
    <location>
        <begin position="211"/>
        <end position="264"/>
    </location>
</feature>
<protein>
    <recommendedName>
        <fullName evidence="2">Reverse transcriptase Ty1/copia-type domain-containing protein</fullName>
    </recommendedName>
</protein>
<dbReference type="EMBL" id="FJUW01000012">
    <property type="protein sequence ID" value="CZS96907.1"/>
    <property type="molecule type" value="Genomic_DNA"/>
</dbReference>
<feature type="compositionally biased region" description="Low complexity" evidence="1">
    <location>
        <begin position="240"/>
        <end position="250"/>
    </location>
</feature>
<dbReference type="AlphaFoldDB" id="A0A1E1KFU7"/>
<feature type="compositionally biased region" description="Acidic residues" evidence="1">
    <location>
        <begin position="251"/>
        <end position="261"/>
    </location>
</feature>
<dbReference type="STRING" id="914237.A0A1E1KFU7"/>
<keyword evidence="4" id="KW-1185">Reference proteome</keyword>
<dbReference type="InParanoid" id="A0A1E1KFU7"/>
<gene>
    <name evidence="3" type="ORF">RCO7_02657</name>
</gene>
<organism evidence="3 4">
    <name type="scientific">Rhynchosporium graminicola</name>
    <dbReference type="NCBI Taxonomy" id="2792576"/>
    <lineage>
        <taxon>Eukaryota</taxon>
        <taxon>Fungi</taxon>
        <taxon>Dikarya</taxon>
        <taxon>Ascomycota</taxon>
        <taxon>Pezizomycotina</taxon>
        <taxon>Leotiomycetes</taxon>
        <taxon>Helotiales</taxon>
        <taxon>Ploettnerulaceae</taxon>
        <taxon>Rhynchosporium</taxon>
    </lineage>
</organism>
<reference evidence="4" key="1">
    <citation type="submission" date="2016-03" db="EMBL/GenBank/DDBJ databases">
        <authorList>
            <person name="Ploux O."/>
        </authorList>
    </citation>
    <scope>NUCLEOTIDE SEQUENCE [LARGE SCALE GENOMIC DNA]</scope>
    <source>
        <strain evidence="4">UK7</strain>
    </source>
</reference>
<dbReference type="InterPro" id="IPR013103">
    <property type="entry name" value="RVT_2"/>
</dbReference>
<dbReference type="SUPFAM" id="SSF56672">
    <property type="entry name" value="DNA/RNA polymerases"/>
    <property type="match status" value="1"/>
</dbReference>
<dbReference type="PANTHER" id="PTHR11439">
    <property type="entry name" value="GAG-POL-RELATED RETROTRANSPOSON"/>
    <property type="match status" value="1"/>
</dbReference>
<comment type="caution">
    <text evidence="3">The sequence shown here is derived from an EMBL/GenBank/DDBJ whole genome shotgun (WGS) entry which is preliminary data.</text>
</comment>
<dbReference type="PANTHER" id="PTHR11439:SF483">
    <property type="entry name" value="PEPTIDE SYNTHASE GLIP-LIKE, PUTATIVE (AFU_ORTHOLOGUE AFUA_3G12920)-RELATED"/>
    <property type="match status" value="1"/>
</dbReference>
<feature type="domain" description="Reverse transcriptase Ty1/copia-type" evidence="2">
    <location>
        <begin position="312"/>
        <end position="416"/>
    </location>
</feature>